<name>A1C4W7_ASPCL</name>
<keyword evidence="1" id="KW-1133">Transmembrane helix</keyword>
<keyword evidence="1" id="KW-0812">Transmembrane</keyword>
<dbReference type="EMBL" id="DS027004">
    <property type="protein sequence ID" value="EAW14735.1"/>
    <property type="molecule type" value="Genomic_DNA"/>
</dbReference>
<dbReference type="RefSeq" id="XP_001276161.1">
    <property type="nucleotide sequence ID" value="XM_001276160.1"/>
</dbReference>
<dbReference type="AlphaFoldDB" id="A1C4W7"/>
<keyword evidence="3" id="KW-1185">Reference proteome</keyword>
<dbReference type="KEGG" id="act:ACLA_001460"/>
<dbReference type="Pfam" id="PF11735">
    <property type="entry name" value="CAP59_mtransfer"/>
    <property type="match status" value="1"/>
</dbReference>
<dbReference type="GeneID" id="4708692"/>
<proteinExistence type="predicted"/>
<feature type="transmembrane region" description="Helical" evidence="1">
    <location>
        <begin position="29"/>
        <end position="49"/>
    </location>
</feature>
<dbReference type="OrthoDB" id="262547at2759"/>
<evidence type="ECO:0000313" key="2">
    <source>
        <dbReference type="EMBL" id="EAW14735.1"/>
    </source>
</evidence>
<dbReference type="Proteomes" id="UP000006701">
    <property type="component" value="Unassembled WGS sequence"/>
</dbReference>
<dbReference type="PANTHER" id="PTHR34144:SF7">
    <property type="entry name" value="EXPORT PROTEIN (CAP59), PUTATIVE (AFU_ORTHOLOGUE AFUA_7G05020)-RELATED"/>
    <property type="match status" value="1"/>
</dbReference>
<dbReference type="OMA" id="TENGWAH"/>
<accession>A1C4W7</accession>
<keyword evidence="1" id="KW-0472">Membrane</keyword>
<gene>
    <name evidence="2" type="ORF">ACLA_001460</name>
</gene>
<evidence type="ECO:0000313" key="3">
    <source>
        <dbReference type="Proteomes" id="UP000006701"/>
    </source>
</evidence>
<dbReference type="HOGENOM" id="CLU_040564_1_0_1"/>
<dbReference type="VEuPathDB" id="FungiDB:ACLA_001460"/>
<reference evidence="2 3" key="1">
    <citation type="journal article" date="2008" name="PLoS Genet.">
        <title>Genomic islands in the pathogenic filamentous fungus Aspergillus fumigatus.</title>
        <authorList>
            <person name="Fedorova N.D."/>
            <person name="Khaldi N."/>
            <person name="Joardar V.S."/>
            <person name="Maiti R."/>
            <person name="Amedeo P."/>
            <person name="Anderson M.J."/>
            <person name="Crabtree J."/>
            <person name="Silva J.C."/>
            <person name="Badger J.H."/>
            <person name="Albarraq A."/>
            <person name="Angiuoli S."/>
            <person name="Bussey H."/>
            <person name="Bowyer P."/>
            <person name="Cotty P.J."/>
            <person name="Dyer P.S."/>
            <person name="Egan A."/>
            <person name="Galens K."/>
            <person name="Fraser-Liggett C.M."/>
            <person name="Haas B.J."/>
            <person name="Inman J.M."/>
            <person name="Kent R."/>
            <person name="Lemieux S."/>
            <person name="Malavazi I."/>
            <person name="Orvis J."/>
            <person name="Roemer T."/>
            <person name="Ronning C.M."/>
            <person name="Sundaram J.P."/>
            <person name="Sutton G."/>
            <person name="Turner G."/>
            <person name="Venter J.C."/>
            <person name="White O.R."/>
            <person name="Whitty B.R."/>
            <person name="Youngman P."/>
            <person name="Wolfe K.H."/>
            <person name="Goldman G.H."/>
            <person name="Wortman J.R."/>
            <person name="Jiang B."/>
            <person name="Denning D.W."/>
            <person name="Nierman W.C."/>
        </authorList>
    </citation>
    <scope>NUCLEOTIDE SEQUENCE [LARGE SCALE GENOMIC DNA]</scope>
    <source>
        <strain evidence="3">ATCC 1007 / CBS 513.65 / DSM 816 / NCTC 3887 / NRRL 1</strain>
    </source>
</reference>
<sequence>MFQKRGPYRSRGCYGYGGLFRRFSLRRRLLVGALICSVLWTVFEALYVYHRVAVVDSTQHQLARYNDGTGQASAERIFIASTHWNNEAILRSHWNDAVVQLATSLGPDRVFVSVYESGSWDDSKGALRALDAQLDRLGVRRNITLSEITHQDEISVAPALRGAGWIDTSRGQRELRRIPYLARPRNLSLRPLEDLARQGIVFDKVLFLNDVVFTVNDVLTLLNTNGGNYAAACSLDFSQAPLYMTPLRSAMPTATNISRRHGHISARRLHGTRFSSWLLYRCEVAGTAWVSSFSPVHSVLLITSFPSVSPATVAMPVEPFLSTPALRFRGIPDSLAQLHLEASECCLIHADNPLSRTHGVYLNPQVRVGYNDLAYAAVHPSTTWLTQQPQPQPVALALWGNRLRRWFTGWLVRIKKSRIQRKVAEWGRNHDGIREPGTFCLIDEMQVVVAHGWAHV</sequence>
<dbReference type="InterPro" id="IPR021047">
    <property type="entry name" value="Mannosyltransferase_CMT1"/>
</dbReference>
<dbReference type="STRING" id="344612.A1C4W7"/>
<protein>
    <submittedName>
        <fullName evidence="2">Polysaccharide export protein (CAP59), putative</fullName>
    </submittedName>
</protein>
<organism evidence="2 3">
    <name type="scientific">Aspergillus clavatus (strain ATCC 1007 / CBS 513.65 / DSM 816 / NCTC 3887 / NRRL 1 / QM 1276 / 107)</name>
    <dbReference type="NCBI Taxonomy" id="344612"/>
    <lineage>
        <taxon>Eukaryota</taxon>
        <taxon>Fungi</taxon>
        <taxon>Dikarya</taxon>
        <taxon>Ascomycota</taxon>
        <taxon>Pezizomycotina</taxon>
        <taxon>Eurotiomycetes</taxon>
        <taxon>Eurotiomycetidae</taxon>
        <taxon>Eurotiales</taxon>
        <taxon>Aspergillaceae</taxon>
        <taxon>Aspergillus</taxon>
        <taxon>Aspergillus subgen. Fumigati</taxon>
    </lineage>
</organism>
<dbReference type="PANTHER" id="PTHR34144">
    <property type="entry name" value="CHROMOSOME 8, WHOLE GENOME SHOTGUN SEQUENCE"/>
    <property type="match status" value="1"/>
</dbReference>
<evidence type="ECO:0000256" key="1">
    <source>
        <dbReference type="SAM" id="Phobius"/>
    </source>
</evidence>
<dbReference type="eggNOG" id="ENOG502RJAT">
    <property type="taxonomic scope" value="Eukaryota"/>
</dbReference>